<keyword evidence="6" id="KW-0282">Flagellum</keyword>
<keyword evidence="2 4" id="KW-0732">Signal</keyword>
<feature type="domain" description="SAF" evidence="5">
    <location>
        <begin position="68"/>
        <end position="131"/>
    </location>
</feature>
<evidence type="ECO:0000256" key="4">
    <source>
        <dbReference type="RuleBase" id="RU362063"/>
    </source>
</evidence>
<evidence type="ECO:0000313" key="7">
    <source>
        <dbReference type="Proteomes" id="UP001202867"/>
    </source>
</evidence>
<evidence type="ECO:0000256" key="2">
    <source>
        <dbReference type="ARBA" id="ARBA00022729"/>
    </source>
</evidence>
<evidence type="ECO:0000313" key="6">
    <source>
        <dbReference type="EMBL" id="MCK0207906.1"/>
    </source>
</evidence>
<dbReference type="InterPro" id="IPR013974">
    <property type="entry name" value="SAF"/>
</dbReference>
<keyword evidence="6" id="KW-0969">Cilium</keyword>
<keyword evidence="3 4" id="KW-0574">Periplasm</keyword>
<dbReference type="SMART" id="SM00858">
    <property type="entry name" value="SAF"/>
    <property type="match status" value="1"/>
</dbReference>
<dbReference type="EMBL" id="JALKCG010000002">
    <property type="protein sequence ID" value="MCK0207906.1"/>
    <property type="molecule type" value="Genomic_DNA"/>
</dbReference>
<accession>A0ABT0DKU8</accession>
<dbReference type="PANTHER" id="PTHR36307">
    <property type="entry name" value="FLAGELLA BASAL BODY P-RING FORMATION PROTEIN FLGA"/>
    <property type="match status" value="1"/>
</dbReference>
<dbReference type="CDD" id="cd11614">
    <property type="entry name" value="SAF_CpaB_FlgA_like"/>
    <property type="match status" value="1"/>
</dbReference>
<evidence type="ECO:0000256" key="1">
    <source>
        <dbReference type="ARBA" id="ARBA00004418"/>
    </source>
</evidence>
<name>A0ABT0DKU8_9HYPH</name>
<dbReference type="InterPro" id="IPR017585">
    <property type="entry name" value="SAF_FlgA"/>
</dbReference>
<reference evidence="6 7" key="1">
    <citation type="submission" date="2022-04" db="EMBL/GenBank/DDBJ databases">
        <authorList>
            <person name="Grouzdev D.S."/>
            <person name="Pantiukh K.S."/>
            <person name="Krutkina M.S."/>
        </authorList>
    </citation>
    <scope>NUCLEOTIDE SEQUENCE [LARGE SCALE GENOMIC DNA]</scope>
    <source>
        <strain evidence="6 7">Jip08</strain>
    </source>
</reference>
<dbReference type="RefSeq" id="WP_247199903.1">
    <property type="nucleotide sequence ID" value="NZ_JALKCG010000002.1"/>
</dbReference>
<dbReference type="InterPro" id="IPR039246">
    <property type="entry name" value="Flagellar_FlgA"/>
</dbReference>
<feature type="chain" id="PRO_5044995492" description="Flagella basal body P-ring formation protein FlgA" evidence="4">
    <location>
        <begin position="28"/>
        <end position="195"/>
    </location>
</feature>
<sequence length="195" mass="19454">MLRLQTGAGVALALCCALLGTTSGAFAQDRATLARQPIADSVAAAASTPEPPPAPSAVATLPPPPAELQLPVAASTIAAGETITDAMLAERPFPAAVATQYPVAVSRGQLVGKVARRTLLAGNLVPTMAVGESQLVTRGVAAEIRFEKDGLSISATGVPLESGVVGAVVRLKNADSGKIVTGVVQSDGSVRVGTP</sequence>
<dbReference type="Pfam" id="PF13144">
    <property type="entry name" value="ChapFlgA"/>
    <property type="match status" value="1"/>
</dbReference>
<dbReference type="Gene3D" id="2.30.30.760">
    <property type="match status" value="1"/>
</dbReference>
<comment type="similarity">
    <text evidence="4">Belongs to the FlgA family.</text>
</comment>
<dbReference type="NCBIfam" id="TIGR03170">
    <property type="entry name" value="flgA_cterm"/>
    <property type="match status" value="1"/>
</dbReference>
<keyword evidence="4" id="KW-1005">Bacterial flagellum biogenesis</keyword>
<dbReference type="Proteomes" id="UP001202867">
    <property type="component" value="Unassembled WGS sequence"/>
</dbReference>
<proteinExistence type="inferred from homology"/>
<evidence type="ECO:0000259" key="5">
    <source>
        <dbReference type="SMART" id="SM00858"/>
    </source>
</evidence>
<comment type="function">
    <text evidence="4">Involved in the assembly process of the P-ring formation. It may associate with FlgF on the rod constituting a structure essential for the P-ring assembly or may act as a modulator protein for the P-ring assembly.</text>
</comment>
<comment type="subcellular location">
    <subcellularLocation>
        <location evidence="1 4">Periplasm</location>
    </subcellularLocation>
</comment>
<organism evidence="6 7">
    <name type="scientific">Ancylobacter koreensis</name>
    <dbReference type="NCBI Taxonomy" id="266121"/>
    <lineage>
        <taxon>Bacteria</taxon>
        <taxon>Pseudomonadati</taxon>
        <taxon>Pseudomonadota</taxon>
        <taxon>Alphaproteobacteria</taxon>
        <taxon>Hyphomicrobiales</taxon>
        <taxon>Xanthobacteraceae</taxon>
        <taxon>Ancylobacter</taxon>
    </lineage>
</organism>
<evidence type="ECO:0000256" key="3">
    <source>
        <dbReference type="ARBA" id="ARBA00022764"/>
    </source>
</evidence>
<gene>
    <name evidence="6" type="primary">flgA</name>
    <name evidence="6" type="ORF">MWN33_07650</name>
</gene>
<protein>
    <recommendedName>
        <fullName evidence="4">Flagella basal body P-ring formation protein FlgA</fullName>
    </recommendedName>
</protein>
<dbReference type="PANTHER" id="PTHR36307:SF1">
    <property type="entry name" value="FLAGELLA BASAL BODY P-RING FORMATION PROTEIN FLGA"/>
    <property type="match status" value="1"/>
</dbReference>
<reference evidence="7" key="2">
    <citation type="submission" date="2023-07" db="EMBL/GenBank/DDBJ databases">
        <title>Ancylobacter moscoviensis sp. nov., facultatively methylotrophic bacteria from activated sludge and the reclassification of Starkeya novella (Starkey 1934) Kelly et al. 2000 as Ancylobacter novellus comb. nov., Starkeya koreensis Im et al. 2006 as Ancylobacter koreensis comb.nov., Angulomicrobium tetraedrale Vasil'eva et al. 1986 as Ancylobacter tetraedralis comb. nov., Angulomicrobium amanitiforme Fritz et al. 2004 as Ancylobacter amanitiformis comb. nov. and Methylorhabdus multivorans Doronina et al. 1996 as Ancylobacter multivorans comb. nov. and emended description of the genus Ancylobacter.</title>
        <authorList>
            <person name="Doronina N."/>
            <person name="Chemodurova A."/>
            <person name="Grouzdev D."/>
            <person name="Koziaeva V."/>
            <person name="Shi W."/>
            <person name="Wu L."/>
            <person name="Kaparullina E."/>
        </authorList>
    </citation>
    <scope>NUCLEOTIDE SEQUENCE [LARGE SCALE GENOMIC DNA]</scope>
    <source>
        <strain evidence="7">Jip08</strain>
    </source>
</reference>
<feature type="signal peptide" evidence="4">
    <location>
        <begin position="1"/>
        <end position="27"/>
    </location>
</feature>
<comment type="caution">
    <text evidence="6">The sequence shown here is derived from an EMBL/GenBank/DDBJ whole genome shotgun (WGS) entry which is preliminary data.</text>
</comment>
<keyword evidence="6" id="KW-0966">Cell projection</keyword>
<keyword evidence="7" id="KW-1185">Reference proteome</keyword>